<dbReference type="PIRSF" id="PIRSF029171">
    <property type="entry name" value="Esterase_LipA"/>
    <property type="match status" value="1"/>
</dbReference>
<dbReference type="Gene3D" id="1.10.260.130">
    <property type="match status" value="1"/>
</dbReference>
<evidence type="ECO:0000313" key="4">
    <source>
        <dbReference type="Proteomes" id="UP000054481"/>
    </source>
</evidence>
<name>A0A0F7ZLJ7_9HYPO</name>
<dbReference type="Proteomes" id="UP000054481">
    <property type="component" value="Unassembled WGS sequence"/>
</dbReference>
<feature type="signal peptide" evidence="2">
    <location>
        <begin position="1"/>
        <end position="28"/>
    </location>
</feature>
<evidence type="ECO:0000256" key="2">
    <source>
        <dbReference type="PIRNR" id="PIRNR029171"/>
    </source>
</evidence>
<proteinExistence type="inferred from homology"/>
<dbReference type="PANTHER" id="PTHR34853">
    <property type="match status" value="1"/>
</dbReference>
<keyword evidence="2" id="KW-0732">Signal</keyword>
<organism evidence="3 4">
    <name type="scientific">Hirsutella minnesotensis 3608</name>
    <dbReference type="NCBI Taxonomy" id="1043627"/>
    <lineage>
        <taxon>Eukaryota</taxon>
        <taxon>Fungi</taxon>
        <taxon>Dikarya</taxon>
        <taxon>Ascomycota</taxon>
        <taxon>Pezizomycotina</taxon>
        <taxon>Sordariomycetes</taxon>
        <taxon>Hypocreomycetidae</taxon>
        <taxon>Hypocreales</taxon>
        <taxon>Ophiocordycipitaceae</taxon>
        <taxon>Hirsutella</taxon>
    </lineage>
</organism>
<keyword evidence="4" id="KW-1185">Reference proteome</keyword>
<dbReference type="AlphaFoldDB" id="A0A0F7ZLJ7"/>
<keyword evidence="1" id="KW-0378">Hydrolase</keyword>
<dbReference type="PANTHER" id="PTHR34853:SF5">
    <property type="entry name" value="LIP-DOMAIN-CONTAINING PROTEIN-RELATED"/>
    <property type="match status" value="1"/>
</dbReference>
<comment type="similarity">
    <text evidence="2">Belongs to the AB hydrolase superfamily. Lipase family.</text>
</comment>
<dbReference type="InterPro" id="IPR029058">
    <property type="entry name" value="AB_hydrolase_fold"/>
</dbReference>
<feature type="chain" id="PRO_5013435025" evidence="2">
    <location>
        <begin position="29"/>
        <end position="452"/>
    </location>
</feature>
<dbReference type="Gene3D" id="3.40.50.1820">
    <property type="entry name" value="alpha/beta hydrolase"/>
    <property type="match status" value="1"/>
</dbReference>
<accession>A0A0F7ZLJ7</accession>
<dbReference type="GO" id="GO:0004806">
    <property type="term" value="F:triacylglycerol lipase activity"/>
    <property type="evidence" value="ECO:0007669"/>
    <property type="project" value="UniProtKB-UniRule"/>
</dbReference>
<dbReference type="SUPFAM" id="SSF53474">
    <property type="entry name" value="alpha/beta-Hydrolases"/>
    <property type="match status" value="1"/>
</dbReference>
<dbReference type="InterPro" id="IPR005152">
    <property type="entry name" value="Lipase_secreted"/>
</dbReference>
<reference evidence="3 4" key="1">
    <citation type="journal article" date="2014" name="Genome Biol. Evol.">
        <title>Comparative genomics and transcriptomics analyses reveal divergent lifestyle features of nematode endoparasitic fungus Hirsutella minnesotensis.</title>
        <authorList>
            <person name="Lai Y."/>
            <person name="Liu K."/>
            <person name="Zhang X."/>
            <person name="Zhang X."/>
            <person name="Li K."/>
            <person name="Wang N."/>
            <person name="Shu C."/>
            <person name="Wu Y."/>
            <person name="Wang C."/>
            <person name="Bushley K.E."/>
            <person name="Xiang M."/>
            <person name="Liu X."/>
        </authorList>
    </citation>
    <scope>NUCLEOTIDE SEQUENCE [LARGE SCALE GENOMIC DNA]</scope>
    <source>
        <strain evidence="3 4">3608</strain>
    </source>
</reference>
<dbReference type="GO" id="GO:0016042">
    <property type="term" value="P:lipid catabolic process"/>
    <property type="evidence" value="ECO:0007669"/>
    <property type="project" value="UniProtKB-UniRule"/>
</dbReference>
<evidence type="ECO:0000313" key="3">
    <source>
        <dbReference type="EMBL" id="KJZ71185.1"/>
    </source>
</evidence>
<sequence>MRCPGRSTSARTLLALASILVTCPFVDCNASLSERALLPPSEDPFYQPPAGFENTQPGTVLRQRSITASFFQLVPDPVEAHQLLYRTTAVNGSAIATVTTIFKPLLAKKDRFISLHTAYDTAYTICNPSYLYQLGSDPQNDTTTSIELLLAQAYVASGYVVASPDYEGPDAAYNAGRLEGMGVLDGMRAVINFRQTLKLSDAPMIVGTGYSGGATATGWAASLQQSYAPELAIKGWVMGGTPANLTGNLLYIDKTAYSGYVPAVFDGFLKPSAYRAQLGSFFQSILTPYGQQVLNYTDSHCSTEFKANFANKSVLTTDFQSLGPSLLSGTPLRASLDQNLMGAHRNETPTSPVLLYHAQHDEIVPYANASTLAGNWCSQGASVQFTTYSAGGHVTTEAVGLPAAYTFITAAFSGAVKAGCPKTSNAGTNPIASLGAVPLQILLQLNKLAKLL</sequence>
<evidence type="ECO:0000256" key="1">
    <source>
        <dbReference type="ARBA" id="ARBA00022801"/>
    </source>
</evidence>
<dbReference type="EMBL" id="KQ030585">
    <property type="protein sequence ID" value="KJZ71185.1"/>
    <property type="molecule type" value="Genomic_DNA"/>
</dbReference>
<protein>
    <submittedName>
        <fullName evidence="3">Uncharacterized protein</fullName>
    </submittedName>
</protein>
<dbReference type="OrthoDB" id="2373480at2759"/>
<gene>
    <name evidence="3" type="ORF">HIM_09440</name>
</gene>
<dbReference type="Pfam" id="PF03583">
    <property type="entry name" value="LIP"/>
    <property type="match status" value="1"/>
</dbReference>